<feature type="non-terminal residue" evidence="8">
    <location>
        <position position="1"/>
    </location>
</feature>
<evidence type="ECO:0000256" key="2">
    <source>
        <dbReference type="ARBA" id="ARBA00009671"/>
    </source>
</evidence>
<comment type="similarity">
    <text evidence="2 6">Belongs to the anoctamin family.</text>
</comment>
<dbReference type="STRING" id="31246.A0A183NIG9"/>
<keyword evidence="5 6" id="KW-0472">Membrane</keyword>
<comment type="subcellular location">
    <subcellularLocation>
        <location evidence="1 6">Membrane</location>
        <topology evidence="1 6">Multi-pass membrane protein</topology>
    </subcellularLocation>
</comment>
<feature type="transmembrane region" description="Helical" evidence="6">
    <location>
        <begin position="181"/>
        <end position="209"/>
    </location>
</feature>
<dbReference type="GO" id="GO:0005254">
    <property type="term" value="F:chloride channel activity"/>
    <property type="evidence" value="ECO:0007669"/>
    <property type="project" value="TreeGrafter"/>
</dbReference>
<dbReference type="EMBL" id="UZAL01002358">
    <property type="protein sequence ID" value="VDO82580.1"/>
    <property type="molecule type" value="Genomic_DNA"/>
</dbReference>
<protein>
    <recommendedName>
        <fullName evidence="6">Anoctamin</fullName>
    </recommendedName>
</protein>
<evidence type="ECO:0000256" key="1">
    <source>
        <dbReference type="ARBA" id="ARBA00004141"/>
    </source>
</evidence>
<evidence type="ECO:0000256" key="4">
    <source>
        <dbReference type="ARBA" id="ARBA00022989"/>
    </source>
</evidence>
<accession>A0A183NIG9</accession>
<dbReference type="PANTHER" id="PTHR12308">
    <property type="entry name" value="ANOCTAMIN"/>
    <property type="match status" value="1"/>
</dbReference>
<keyword evidence="4 6" id="KW-1133">Transmembrane helix</keyword>
<evidence type="ECO:0000256" key="3">
    <source>
        <dbReference type="ARBA" id="ARBA00022692"/>
    </source>
</evidence>
<dbReference type="InterPro" id="IPR049452">
    <property type="entry name" value="Anoctamin_TM"/>
</dbReference>
<name>A0A183NIG9_9TREM</name>
<proteinExistence type="inferred from homology"/>
<gene>
    <name evidence="8" type="ORF">SMTD_LOCUS1905</name>
</gene>
<evidence type="ECO:0000313" key="9">
    <source>
        <dbReference type="Proteomes" id="UP000269396"/>
    </source>
</evidence>
<feature type="region of interest" description="Disordered" evidence="7">
    <location>
        <begin position="23"/>
        <end position="54"/>
    </location>
</feature>
<feature type="transmembrane region" description="Helical" evidence="6">
    <location>
        <begin position="138"/>
        <end position="161"/>
    </location>
</feature>
<keyword evidence="3 6" id="KW-0812">Transmembrane</keyword>
<dbReference type="Proteomes" id="UP000269396">
    <property type="component" value="Unassembled WGS sequence"/>
</dbReference>
<dbReference type="GO" id="GO:0005886">
    <property type="term" value="C:plasma membrane"/>
    <property type="evidence" value="ECO:0007669"/>
    <property type="project" value="TreeGrafter"/>
</dbReference>
<evidence type="ECO:0000256" key="6">
    <source>
        <dbReference type="RuleBase" id="RU280814"/>
    </source>
</evidence>
<evidence type="ECO:0000256" key="5">
    <source>
        <dbReference type="ARBA" id="ARBA00023136"/>
    </source>
</evidence>
<dbReference type="PANTHER" id="PTHR12308:SF51">
    <property type="entry name" value="ANOCTAMIN-8"/>
    <property type="match status" value="1"/>
</dbReference>
<dbReference type="Pfam" id="PF04547">
    <property type="entry name" value="Anoctamin"/>
    <property type="match status" value="1"/>
</dbReference>
<evidence type="ECO:0000256" key="7">
    <source>
        <dbReference type="SAM" id="MobiDB-lite"/>
    </source>
</evidence>
<organism evidence="8 9">
    <name type="scientific">Schistosoma mattheei</name>
    <dbReference type="NCBI Taxonomy" id="31246"/>
    <lineage>
        <taxon>Eukaryota</taxon>
        <taxon>Metazoa</taxon>
        <taxon>Spiralia</taxon>
        <taxon>Lophotrochozoa</taxon>
        <taxon>Platyhelminthes</taxon>
        <taxon>Trematoda</taxon>
        <taxon>Digenea</taxon>
        <taxon>Strigeidida</taxon>
        <taxon>Schistosomatoidea</taxon>
        <taxon>Schistosomatidae</taxon>
        <taxon>Schistosoma</taxon>
    </lineage>
</organism>
<evidence type="ECO:0000313" key="8">
    <source>
        <dbReference type="EMBL" id="VDO82580.1"/>
    </source>
</evidence>
<comment type="caution">
    <text evidence="6">Lacks conserved residue(s) required for the propagation of feature annotation.</text>
</comment>
<keyword evidence="9" id="KW-1185">Reference proteome</keyword>
<sequence length="242" mass="27270">RLRQVWLSLKYEQRCLAERNKLKSEDNNGSLSTSNPSSSSLSLAQPSKTDSDVDKCSILPENKSQCVDNNITRMDVDVNSEILIHQRIQKVTEKNKLNNNSKSFDNSEETRITPAEREATLLRYEDPTDDFLEMFIQFGYVSMFTGIFPLAGLLAFMNNVIEIRGDAYKLSTSYQRPFGQFANSIGIWQLALDVVSYIAVIVNIALLGISGTVQRLFPNLSASQLIIFLVLIEVSQMTGEER</sequence>
<dbReference type="AlphaFoldDB" id="A0A183NIG9"/>
<dbReference type="InterPro" id="IPR007632">
    <property type="entry name" value="Anoctamin"/>
</dbReference>
<feature type="compositionally biased region" description="Low complexity" evidence="7">
    <location>
        <begin position="27"/>
        <end position="43"/>
    </location>
</feature>
<reference evidence="8 9" key="1">
    <citation type="submission" date="2018-11" db="EMBL/GenBank/DDBJ databases">
        <authorList>
            <consortium name="Pathogen Informatics"/>
        </authorList>
    </citation>
    <scope>NUCLEOTIDE SEQUENCE [LARGE SCALE GENOMIC DNA]</scope>
    <source>
        <strain>Denwood</strain>
        <strain evidence="9">Zambia</strain>
    </source>
</reference>